<evidence type="ECO:0000313" key="6">
    <source>
        <dbReference type="EMBL" id="EXX77370.1"/>
    </source>
</evidence>
<keyword evidence="2" id="KW-0479">Metal-binding</keyword>
<dbReference type="EMBL" id="JEMT01011144">
    <property type="protein sequence ID" value="EXX77370.1"/>
    <property type="molecule type" value="Genomic_DNA"/>
</dbReference>
<keyword evidence="3" id="KW-0863">Zinc-finger</keyword>
<keyword evidence="5" id="KW-0539">Nucleus</keyword>
<organism evidence="6 7">
    <name type="scientific">Rhizophagus irregularis (strain DAOM 197198w)</name>
    <name type="common">Glomus intraradices</name>
    <dbReference type="NCBI Taxonomy" id="1432141"/>
    <lineage>
        <taxon>Eukaryota</taxon>
        <taxon>Fungi</taxon>
        <taxon>Fungi incertae sedis</taxon>
        <taxon>Mucoromycota</taxon>
        <taxon>Glomeromycotina</taxon>
        <taxon>Glomeromycetes</taxon>
        <taxon>Glomerales</taxon>
        <taxon>Glomeraceae</taxon>
        <taxon>Rhizophagus</taxon>
    </lineage>
</organism>
<dbReference type="PANTHER" id="PTHR46481">
    <property type="entry name" value="ZINC FINGER BED DOMAIN-CONTAINING PROTEIN 4"/>
    <property type="match status" value="1"/>
</dbReference>
<dbReference type="InterPro" id="IPR052035">
    <property type="entry name" value="ZnF_BED_domain_contain"/>
</dbReference>
<name>A0A015KCS0_RHIIW</name>
<accession>A0A015KCS0</accession>
<evidence type="ECO:0000256" key="5">
    <source>
        <dbReference type="ARBA" id="ARBA00023242"/>
    </source>
</evidence>
<evidence type="ECO:0000256" key="4">
    <source>
        <dbReference type="ARBA" id="ARBA00022833"/>
    </source>
</evidence>
<evidence type="ECO:0000313" key="7">
    <source>
        <dbReference type="Proteomes" id="UP000022910"/>
    </source>
</evidence>
<dbReference type="HOGENOM" id="CLU_2016454_0_0_1"/>
<dbReference type="GO" id="GO:0005634">
    <property type="term" value="C:nucleus"/>
    <property type="evidence" value="ECO:0007669"/>
    <property type="project" value="UniProtKB-SubCell"/>
</dbReference>
<dbReference type="OrthoDB" id="2489388at2759"/>
<evidence type="ECO:0000256" key="3">
    <source>
        <dbReference type="ARBA" id="ARBA00022771"/>
    </source>
</evidence>
<comment type="subcellular location">
    <subcellularLocation>
        <location evidence="1">Nucleus</location>
    </subcellularLocation>
</comment>
<dbReference type="GO" id="GO:0008270">
    <property type="term" value="F:zinc ion binding"/>
    <property type="evidence" value="ECO:0007669"/>
    <property type="project" value="UniProtKB-KW"/>
</dbReference>
<protein>
    <submittedName>
        <fullName evidence="6">Uncharacterized protein</fullName>
    </submittedName>
</protein>
<sequence>MLVCERNIASTIDDEFSAMIFSHYRCAAHVLNLGVKEGLKLVDDSIIKARKLMNCIKNSTRLCDNLHLLCDLKKIKYLKPIIDIETRWNSTHHMETLLLLEPLEKATKYLSASSYPRFDFVVQ</sequence>
<evidence type="ECO:0000256" key="2">
    <source>
        <dbReference type="ARBA" id="ARBA00022723"/>
    </source>
</evidence>
<gene>
    <name evidence="6" type="ORF">RirG_024290</name>
</gene>
<dbReference type="InterPro" id="IPR012337">
    <property type="entry name" value="RNaseH-like_sf"/>
</dbReference>
<dbReference type="PANTHER" id="PTHR46481:SF10">
    <property type="entry name" value="ZINC FINGER BED DOMAIN-CONTAINING PROTEIN 39"/>
    <property type="match status" value="1"/>
</dbReference>
<reference evidence="6 7" key="1">
    <citation type="submission" date="2014-02" db="EMBL/GenBank/DDBJ databases">
        <title>Single nucleus genome sequencing reveals high similarity among nuclei of an endomycorrhizal fungus.</title>
        <authorList>
            <person name="Lin K."/>
            <person name="Geurts R."/>
            <person name="Zhang Z."/>
            <person name="Limpens E."/>
            <person name="Saunders D.G."/>
            <person name="Mu D."/>
            <person name="Pang E."/>
            <person name="Cao H."/>
            <person name="Cha H."/>
            <person name="Lin T."/>
            <person name="Zhou Q."/>
            <person name="Shang Y."/>
            <person name="Li Y."/>
            <person name="Ivanov S."/>
            <person name="Sharma T."/>
            <person name="Velzen R.V."/>
            <person name="Ruijter N.D."/>
            <person name="Aanen D.K."/>
            <person name="Win J."/>
            <person name="Kamoun S."/>
            <person name="Bisseling T."/>
            <person name="Huang S."/>
        </authorList>
    </citation>
    <scope>NUCLEOTIDE SEQUENCE [LARGE SCALE GENOMIC DNA]</scope>
    <source>
        <strain evidence="7">DAOM197198w</strain>
    </source>
</reference>
<dbReference type="Proteomes" id="UP000022910">
    <property type="component" value="Unassembled WGS sequence"/>
</dbReference>
<keyword evidence="4" id="KW-0862">Zinc</keyword>
<comment type="caution">
    <text evidence="6">The sequence shown here is derived from an EMBL/GenBank/DDBJ whole genome shotgun (WGS) entry which is preliminary data.</text>
</comment>
<dbReference type="SUPFAM" id="SSF53098">
    <property type="entry name" value="Ribonuclease H-like"/>
    <property type="match status" value="1"/>
</dbReference>
<keyword evidence="7" id="KW-1185">Reference proteome</keyword>
<evidence type="ECO:0000256" key="1">
    <source>
        <dbReference type="ARBA" id="ARBA00004123"/>
    </source>
</evidence>
<proteinExistence type="predicted"/>
<dbReference type="AlphaFoldDB" id="A0A015KCS0"/>